<keyword evidence="2" id="KW-0732">Signal</keyword>
<gene>
    <name evidence="3" type="ORF">IEQ34_020863</name>
</gene>
<evidence type="ECO:0000256" key="1">
    <source>
        <dbReference type="SAM" id="MobiDB-lite"/>
    </source>
</evidence>
<reference evidence="3 4" key="1">
    <citation type="journal article" date="2021" name="Hortic Res">
        <title>Chromosome-scale assembly of the Dendrobium chrysotoxum genome enhances the understanding of orchid evolution.</title>
        <authorList>
            <person name="Zhang Y."/>
            <person name="Zhang G.Q."/>
            <person name="Zhang D."/>
            <person name="Liu X.D."/>
            <person name="Xu X.Y."/>
            <person name="Sun W.H."/>
            <person name="Yu X."/>
            <person name="Zhu X."/>
            <person name="Wang Z.W."/>
            <person name="Zhao X."/>
            <person name="Zhong W.Y."/>
            <person name="Chen H."/>
            <person name="Yin W.L."/>
            <person name="Huang T."/>
            <person name="Niu S.C."/>
            <person name="Liu Z.J."/>
        </authorList>
    </citation>
    <scope>NUCLEOTIDE SEQUENCE [LARGE SCALE GENOMIC DNA]</scope>
    <source>
        <strain evidence="3">Lindl</strain>
    </source>
</reference>
<evidence type="ECO:0000313" key="3">
    <source>
        <dbReference type="EMBL" id="KAH0450171.1"/>
    </source>
</evidence>
<protein>
    <submittedName>
        <fullName evidence="3">Uncharacterized protein</fullName>
    </submittedName>
</protein>
<dbReference type="Proteomes" id="UP000775213">
    <property type="component" value="Unassembled WGS sequence"/>
</dbReference>
<feature type="region of interest" description="Disordered" evidence="1">
    <location>
        <begin position="90"/>
        <end position="109"/>
    </location>
</feature>
<evidence type="ECO:0000313" key="4">
    <source>
        <dbReference type="Proteomes" id="UP000775213"/>
    </source>
</evidence>
<sequence>MTDVYNWWVFLLKLAAQSVPDCWSFCYLTFFSGEALGNRSFRDGERRSRKQACTSPLFRRGWRYCPILLVICTKGINLWRDHEQKAALKAAEASSPPQTEMLNAVVPKS</sequence>
<dbReference type="EMBL" id="JAGFBR010000018">
    <property type="protein sequence ID" value="KAH0450171.1"/>
    <property type="molecule type" value="Genomic_DNA"/>
</dbReference>
<proteinExistence type="predicted"/>
<evidence type="ECO:0000256" key="2">
    <source>
        <dbReference type="SAM" id="SignalP"/>
    </source>
</evidence>
<name>A0AAV7G227_DENCH</name>
<feature type="chain" id="PRO_5043428791" evidence="2">
    <location>
        <begin position="25"/>
        <end position="109"/>
    </location>
</feature>
<accession>A0AAV7G227</accession>
<dbReference type="AlphaFoldDB" id="A0AAV7G227"/>
<comment type="caution">
    <text evidence="3">The sequence shown here is derived from an EMBL/GenBank/DDBJ whole genome shotgun (WGS) entry which is preliminary data.</text>
</comment>
<organism evidence="3 4">
    <name type="scientific">Dendrobium chrysotoxum</name>
    <name type="common">Orchid</name>
    <dbReference type="NCBI Taxonomy" id="161865"/>
    <lineage>
        <taxon>Eukaryota</taxon>
        <taxon>Viridiplantae</taxon>
        <taxon>Streptophyta</taxon>
        <taxon>Embryophyta</taxon>
        <taxon>Tracheophyta</taxon>
        <taxon>Spermatophyta</taxon>
        <taxon>Magnoliopsida</taxon>
        <taxon>Liliopsida</taxon>
        <taxon>Asparagales</taxon>
        <taxon>Orchidaceae</taxon>
        <taxon>Epidendroideae</taxon>
        <taxon>Malaxideae</taxon>
        <taxon>Dendrobiinae</taxon>
        <taxon>Dendrobium</taxon>
    </lineage>
</organism>
<keyword evidence="4" id="KW-1185">Reference proteome</keyword>
<feature type="signal peptide" evidence="2">
    <location>
        <begin position="1"/>
        <end position="24"/>
    </location>
</feature>